<reference evidence="2" key="1">
    <citation type="submission" date="2021-01" db="EMBL/GenBank/DDBJ databases">
        <title>Whole genome shotgun sequence of Actinoplanes ferrugineus NBRC 15555.</title>
        <authorList>
            <person name="Komaki H."/>
            <person name="Tamura T."/>
        </authorList>
    </citation>
    <scope>NUCLEOTIDE SEQUENCE</scope>
    <source>
        <strain evidence="2">NBRC 15555</strain>
    </source>
</reference>
<feature type="transmembrane region" description="Helical" evidence="1">
    <location>
        <begin position="32"/>
        <end position="50"/>
    </location>
</feature>
<evidence type="ECO:0000313" key="2">
    <source>
        <dbReference type="EMBL" id="GIE10466.1"/>
    </source>
</evidence>
<sequence length="70" mass="6996">MGGSFGTAILAVVLQRGLVTHAAAPATAFDHAFRWAVVLTLPALVAAFFVPGRRPAAVDAGSGSGTPVHA</sequence>
<name>A0A919IWQ7_9ACTN</name>
<comment type="caution">
    <text evidence="2">The sequence shown here is derived from an EMBL/GenBank/DDBJ whole genome shotgun (WGS) entry which is preliminary data.</text>
</comment>
<dbReference type="EMBL" id="BOMM01000016">
    <property type="protein sequence ID" value="GIE10466.1"/>
    <property type="molecule type" value="Genomic_DNA"/>
</dbReference>
<gene>
    <name evidence="2" type="ORF">Afe05nite_23060</name>
</gene>
<keyword evidence="1" id="KW-0812">Transmembrane</keyword>
<evidence type="ECO:0000313" key="3">
    <source>
        <dbReference type="Proteomes" id="UP000598174"/>
    </source>
</evidence>
<accession>A0A919IWQ7</accession>
<organism evidence="2 3">
    <name type="scientific">Paractinoplanes ferrugineus</name>
    <dbReference type="NCBI Taxonomy" id="113564"/>
    <lineage>
        <taxon>Bacteria</taxon>
        <taxon>Bacillati</taxon>
        <taxon>Actinomycetota</taxon>
        <taxon>Actinomycetes</taxon>
        <taxon>Micromonosporales</taxon>
        <taxon>Micromonosporaceae</taxon>
        <taxon>Paractinoplanes</taxon>
    </lineage>
</organism>
<keyword evidence="1" id="KW-1133">Transmembrane helix</keyword>
<keyword evidence="1" id="KW-0472">Membrane</keyword>
<dbReference type="Proteomes" id="UP000598174">
    <property type="component" value="Unassembled WGS sequence"/>
</dbReference>
<keyword evidence="3" id="KW-1185">Reference proteome</keyword>
<protein>
    <submittedName>
        <fullName evidence="2">Uncharacterized protein</fullName>
    </submittedName>
</protein>
<dbReference type="RefSeq" id="WP_203817018.1">
    <property type="nucleotide sequence ID" value="NZ_BAAABP010000071.1"/>
</dbReference>
<proteinExistence type="predicted"/>
<evidence type="ECO:0000256" key="1">
    <source>
        <dbReference type="SAM" id="Phobius"/>
    </source>
</evidence>
<dbReference type="AlphaFoldDB" id="A0A919IWQ7"/>